<dbReference type="GO" id="GO:0031686">
    <property type="term" value="F:A1 adenosine receptor binding"/>
    <property type="evidence" value="ECO:0007669"/>
    <property type="project" value="TreeGrafter"/>
</dbReference>
<dbReference type="PROSITE" id="PS00237">
    <property type="entry name" value="G_PROTEIN_RECEP_F1_1"/>
    <property type="match status" value="1"/>
</dbReference>
<accession>A0AAV7P0A2</accession>
<feature type="transmembrane region" description="Helical" evidence="12">
    <location>
        <begin position="207"/>
        <end position="233"/>
    </location>
</feature>
<keyword evidence="8" id="KW-1015">Disulfide bond</keyword>
<dbReference type="InterPro" id="IPR017452">
    <property type="entry name" value="GPCR_Rhodpsn_7TM"/>
</dbReference>
<evidence type="ECO:0000259" key="13">
    <source>
        <dbReference type="PROSITE" id="PS50262"/>
    </source>
</evidence>
<dbReference type="PRINTS" id="PR00237">
    <property type="entry name" value="GPCRRHODOPSN"/>
</dbReference>
<dbReference type="Proteomes" id="UP001066276">
    <property type="component" value="Chromosome 8"/>
</dbReference>
<evidence type="ECO:0000256" key="8">
    <source>
        <dbReference type="ARBA" id="ARBA00023157"/>
    </source>
</evidence>
<dbReference type="EMBL" id="JANPWB010000012">
    <property type="protein sequence ID" value="KAJ1120259.1"/>
    <property type="molecule type" value="Genomic_DNA"/>
</dbReference>
<evidence type="ECO:0000256" key="10">
    <source>
        <dbReference type="ARBA" id="ARBA00023224"/>
    </source>
</evidence>
<comment type="similarity">
    <text evidence="11">Belongs to the G-protein coupled receptor 1 family.</text>
</comment>
<dbReference type="GO" id="GO:0045030">
    <property type="term" value="F:G protein-coupled UTP receptor activity"/>
    <property type="evidence" value="ECO:0007669"/>
    <property type="project" value="TreeGrafter"/>
</dbReference>
<evidence type="ECO:0000256" key="7">
    <source>
        <dbReference type="ARBA" id="ARBA00023136"/>
    </source>
</evidence>
<dbReference type="AlphaFoldDB" id="A0AAV7P0A2"/>
<proteinExistence type="inferred from homology"/>
<evidence type="ECO:0000256" key="1">
    <source>
        <dbReference type="ARBA" id="ARBA00004651"/>
    </source>
</evidence>
<dbReference type="GO" id="GO:0045028">
    <property type="term" value="F:G protein-coupled purinergic nucleotide receptor activity"/>
    <property type="evidence" value="ECO:0007669"/>
    <property type="project" value="InterPro"/>
</dbReference>
<evidence type="ECO:0000256" key="5">
    <source>
        <dbReference type="ARBA" id="ARBA00022989"/>
    </source>
</evidence>
<feature type="domain" description="G-protein coupled receptors family 1 profile" evidence="13">
    <location>
        <begin position="62"/>
        <end position="317"/>
    </location>
</feature>
<keyword evidence="7 12" id="KW-0472">Membrane</keyword>
<dbReference type="FunFam" id="1.20.1070.10:FF:000017">
    <property type="entry name" value="lysophosphatidic acid receptor 4"/>
    <property type="match status" value="1"/>
</dbReference>
<evidence type="ECO:0000256" key="12">
    <source>
        <dbReference type="SAM" id="Phobius"/>
    </source>
</evidence>
<evidence type="ECO:0000256" key="3">
    <source>
        <dbReference type="ARBA" id="ARBA00022475"/>
    </source>
</evidence>
<evidence type="ECO:0000256" key="6">
    <source>
        <dbReference type="ARBA" id="ARBA00023040"/>
    </source>
</evidence>
<dbReference type="InterPro" id="IPR000276">
    <property type="entry name" value="GPCR_Rhodpsn"/>
</dbReference>
<reference evidence="14" key="1">
    <citation type="journal article" date="2022" name="bioRxiv">
        <title>Sequencing and chromosome-scale assembly of the giantPleurodeles waltlgenome.</title>
        <authorList>
            <person name="Brown T."/>
            <person name="Elewa A."/>
            <person name="Iarovenko S."/>
            <person name="Subramanian E."/>
            <person name="Araus A.J."/>
            <person name="Petzold A."/>
            <person name="Susuki M."/>
            <person name="Suzuki K.-i.T."/>
            <person name="Hayashi T."/>
            <person name="Toyoda A."/>
            <person name="Oliveira C."/>
            <person name="Osipova E."/>
            <person name="Leigh N.D."/>
            <person name="Simon A."/>
            <person name="Yun M.H."/>
        </authorList>
    </citation>
    <scope>NUCLEOTIDE SEQUENCE</scope>
    <source>
        <strain evidence="14">20211129_DDA</strain>
        <tissue evidence="14">Liver</tissue>
    </source>
</reference>
<feature type="transmembrane region" description="Helical" evidence="12">
    <location>
        <begin position="125"/>
        <end position="144"/>
    </location>
</feature>
<evidence type="ECO:0000256" key="9">
    <source>
        <dbReference type="ARBA" id="ARBA00023170"/>
    </source>
</evidence>
<feature type="transmembrane region" description="Helical" evidence="12">
    <location>
        <begin position="50"/>
        <end position="71"/>
    </location>
</feature>
<keyword evidence="10 11" id="KW-0807">Transducer</keyword>
<dbReference type="GO" id="GO:0070257">
    <property type="term" value="P:positive regulation of mucus secretion"/>
    <property type="evidence" value="ECO:0007669"/>
    <property type="project" value="InterPro"/>
</dbReference>
<dbReference type="PANTHER" id="PTHR24231">
    <property type="entry name" value="PURINOCEPTOR-RELATED G-PROTEIN COUPLED RECEPTOR"/>
    <property type="match status" value="1"/>
</dbReference>
<keyword evidence="3" id="KW-1003">Cell membrane</keyword>
<dbReference type="PRINTS" id="PR01157">
    <property type="entry name" value="P2YPURNOCPTR"/>
</dbReference>
<evidence type="ECO:0000256" key="2">
    <source>
        <dbReference type="ARBA" id="ARBA00021855"/>
    </source>
</evidence>
<dbReference type="Gene3D" id="1.20.1070.10">
    <property type="entry name" value="Rhodopsin 7-helix transmembrane proteins"/>
    <property type="match status" value="1"/>
</dbReference>
<dbReference type="InterPro" id="IPR000356">
    <property type="entry name" value="P2Y2_rcpt"/>
</dbReference>
<name>A0AAV7P0A2_PLEWA</name>
<keyword evidence="6 11" id="KW-0297">G-protein coupled receptor</keyword>
<evidence type="ECO:0000256" key="11">
    <source>
        <dbReference type="RuleBase" id="RU000688"/>
    </source>
</evidence>
<dbReference type="GO" id="GO:0007200">
    <property type="term" value="P:phospholipase C-activating G protein-coupled receptor signaling pathway"/>
    <property type="evidence" value="ECO:0007669"/>
    <property type="project" value="InterPro"/>
</dbReference>
<keyword evidence="15" id="KW-1185">Reference proteome</keyword>
<dbReference type="Pfam" id="PF00001">
    <property type="entry name" value="7tm_1"/>
    <property type="match status" value="1"/>
</dbReference>
<dbReference type="PANTHER" id="PTHR24231:SF17">
    <property type="entry name" value="P2Y PURINOCEPTOR 2"/>
    <property type="match status" value="1"/>
</dbReference>
<comment type="caution">
    <text evidence="14">The sequence shown here is derived from an EMBL/GenBank/DDBJ whole genome shotgun (WGS) entry which is preliminary data.</text>
</comment>
<evidence type="ECO:0000256" key="4">
    <source>
        <dbReference type="ARBA" id="ARBA00022692"/>
    </source>
</evidence>
<dbReference type="PRINTS" id="PR00594">
    <property type="entry name" value="P2Y2PRNOCPTR"/>
</dbReference>
<keyword evidence="9 11" id="KW-0675">Receptor</keyword>
<gene>
    <name evidence="14" type="ORF">NDU88_008433</name>
</gene>
<keyword evidence="4 11" id="KW-0812">Transmembrane</keyword>
<dbReference type="PROSITE" id="PS50262">
    <property type="entry name" value="G_PROTEIN_RECEP_F1_2"/>
    <property type="match status" value="1"/>
</dbReference>
<evidence type="ECO:0000313" key="15">
    <source>
        <dbReference type="Proteomes" id="UP001066276"/>
    </source>
</evidence>
<evidence type="ECO:0000313" key="14">
    <source>
        <dbReference type="EMBL" id="KAJ1120259.1"/>
    </source>
</evidence>
<feature type="transmembrane region" description="Helical" evidence="12">
    <location>
        <begin position="83"/>
        <end position="105"/>
    </location>
</feature>
<dbReference type="GO" id="GO:0005886">
    <property type="term" value="C:plasma membrane"/>
    <property type="evidence" value="ECO:0007669"/>
    <property type="project" value="UniProtKB-SubCell"/>
</dbReference>
<feature type="transmembrane region" description="Helical" evidence="12">
    <location>
        <begin position="164"/>
        <end position="187"/>
    </location>
</feature>
<sequence>MGQPIENVTTTYLWSTSLDTAGNLTNDDDPDLIPYKCIYNEDFKYILIPVSYSIVFCLGLILNCAALYIFVFRMRPWNASTTYMFNLAISDMLYVVSLPLLAYYYSKENHWPFGKVLCKLVRFSFYSNLYCSIFILFCISIHRFVGIRYPIESLQWRKVRYARIVCLCVWVIIIGSQCPILYFVTISTNGDSIVCHDTSSIDLFDQFIIYSAVKMAVLFCVPFIIIIVCYCLIVKTLMQPSVATSQTSDYRKKSIRMIVIVSGVFVVCFLPFHITQTLYYSFRKLDLDCETQNAMNIAYKVTRPLASANSCLNPCIYLLAGKCFGRRPQQQQNDCNP</sequence>
<comment type="subcellular location">
    <subcellularLocation>
        <location evidence="1">Cell membrane</location>
        <topology evidence="1">Multi-pass membrane protein</topology>
    </subcellularLocation>
</comment>
<protein>
    <recommendedName>
        <fullName evidence="2">P2Y purinoceptor 2</fullName>
    </recommendedName>
</protein>
<keyword evidence="5 12" id="KW-1133">Transmembrane helix</keyword>
<dbReference type="SUPFAM" id="SSF81321">
    <property type="entry name" value="Family A G protein-coupled receptor-like"/>
    <property type="match status" value="1"/>
</dbReference>
<feature type="transmembrane region" description="Helical" evidence="12">
    <location>
        <begin position="254"/>
        <end position="274"/>
    </location>
</feature>
<dbReference type="GO" id="GO:0097746">
    <property type="term" value="P:blood vessel diameter maintenance"/>
    <property type="evidence" value="ECO:0007669"/>
    <property type="project" value="InterPro"/>
</dbReference>
<organism evidence="14 15">
    <name type="scientific">Pleurodeles waltl</name>
    <name type="common">Iberian ribbed newt</name>
    <dbReference type="NCBI Taxonomy" id="8319"/>
    <lineage>
        <taxon>Eukaryota</taxon>
        <taxon>Metazoa</taxon>
        <taxon>Chordata</taxon>
        <taxon>Craniata</taxon>
        <taxon>Vertebrata</taxon>
        <taxon>Euteleostomi</taxon>
        <taxon>Amphibia</taxon>
        <taxon>Batrachia</taxon>
        <taxon>Caudata</taxon>
        <taxon>Salamandroidea</taxon>
        <taxon>Salamandridae</taxon>
        <taxon>Pleurodelinae</taxon>
        <taxon>Pleurodeles</taxon>
    </lineage>
</organism>